<organism evidence="1">
    <name type="scientific">marine metagenome</name>
    <dbReference type="NCBI Taxonomy" id="408172"/>
    <lineage>
        <taxon>unclassified sequences</taxon>
        <taxon>metagenomes</taxon>
        <taxon>ecological metagenomes</taxon>
    </lineage>
</organism>
<dbReference type="AlphaFoldDB" id="A0A381V796"/>
<accession>A0A381V796</accession>
<proteinExistence type="predicted"/>
<sequence length="30" mass="3394">MIVVYQISNILPISTIFVYRHLGVAGYNVI</sequence>
<gene>
    <name evidence="1" type="ORF">METZ01_LOCUS88735</name>
</gene>
<name>A0A381V796_9ZZZZ</name>
<protein>
    <submittedName>
        <fullName evidence="1">Uncharacterized protein</fullName>
    </submittedName>
</protein>
<dbReference type="EMBL" id="UINC01007966">
    <property type="protein sequence ID" value="SVA35881.1"/>
    <property type="molecule type" value="Genomic_DNA"/>
</dbReference>
<reference evidence="1" key="1">
    <citation type="submission" date="2018-05" db="EMBL/GenBank/DDBJ databases">
        <authorList>
            <person name="Lanie J.A."/>
            <person name="Ng W.-L."/>
            <person name="Kazmierczak K.M."/>
            <person name="Andrzejewski T.M."/>
            <person name="Davidsen T.M."/>
            <person name="Wayne K.J."/>
            <person name="Tettelin H."/>
            <person name="Glass J.I."/>
            <person name="Rusch D."/>
            <person name="Podicherti R."/>
            <person name="Tsui H.-C.T."/>
            <person name="Winkler M.E."/>
        </authorList>
    </citation>
    <scope>NUCLEOTIDE SEQUENCE</scope>
</reference>
<evidence type="ECO:0000313" key="1">
    <source>
        <dbReference type="EMBL" id="SVA35881.1"/>
    </source>
</evidence>